<gene>
    <name evidence="2" type="ORF">NW209_04805</name>
</gene>
<dbReference type="EMBL" id="JANRHJ010000004">
    <property type="protein sequence ID" value="MCR8873344.1"/>
    <property type="molecule type" value="Genomic_DNA"/>
</dbReference>
<feature type="chain" id="PRO_5043935817" description="Lipoprotein" evidence="1">
    <location>
        <begin position="21"/>
        <end position="278"/>
    </location>
</feature>
<comment type="caution">
    <text evidence="2">The sequence shown here is derived from an EMBL/GenBank/DDBJ whole genome shotgun (WGS) entry which is preliminary data.</text>
</comment>
<evidence type="ECO:0000313" key="2">
    <source>
        <dbReference type="EMBL" id="MCR8873344.1"/>
    </source>
</evidence>
<reference evidence="2 3" key="1">
    <citation type="submission" date="2022-08" db="EMBL/GenBank/DDBJ databases">
        <authorList>
            <person name="Zeman M."/>
            <person name="Kubasova T."/>
        </authorList>
    </citation>
    <scope>NUCLEOTIDE SEQUENCE [LARGE SCALE GENOMIC DNA]</scope>
    <source>
        <strain evidence="2 3">ET62</strain>
    </source>
</reference>
<protein>
    <recommendedName>
        <fullName evidence="4">Lipoprotein</fullName>
    </recommendedName>
</protein>
<evidence type="ECO:0008006" key="4">
    <source>
        <dbReference type="Google" id="ProtNLM"/>
    </source>
</evidence>
<evidence type="ECO:0000256" key="1">
    <source>
        <dbReference type="SAM" id="SignalP"/>
    </source>
</evidence>
<dbReference type="PROSITE" id="PS51257">
    <property type="entry name" value="PROKAR_LIPOPROTEIN"/>
    <property type="match status" value="1"/>
</dbReference>
<proteinExistence type="predicted"/>
<name>A0AAW5N970_9BACT</name>
<accession>A0AAW5N970</accession>
<feature type="signal peptide" evidence="1">
    <location>
        <begin position="1"/>
        <end position="20"/>
    </location>
</feature>
<dbReference type="AlphaFoldDB" id="A0AAW5N970"/>
<dbReference type="Proteomes" id="UP001204579">
    <property type="component" value="Unassembled WGS sequence"/>
</dbReference>
<dbReference type="RefSeq" id="WP_022339144.1">
    <property type="nucleotide sequence ID" value="NZ_CAUBSI010000002.1"/>
</dbReference>
<sequence length="278" mass="30179">MKKILFALPLLFAMIFAACDATIDDKQPAASVTADELTNSFELVARSEGNNNITVALSPVHYVKVYSSDNTLLAEGTNPTFQVTPPTTDLSVYITVINQDGSITKSSEKSIHISEYTDLPAIYEQVFGLENGEYGTTVWTWDDTLTRYWGNGSWGSDTTPSWWGAPDGADINEQCSGKGMPNDGTDAWFSLSLTGVETSRGETGSVKVTEETAVAGWGMGTMTFTGTVPLLGVLPNDGNQRCYTYQILQADGEHLVLAAQSIGNSSEGWFFCFKRIEK</sequence>
<keyword evidence="3" id="KW-1185">Reference proteome</keyword>
<evidence type="ECO:0000313" key="3">
    <source>
        <dbReference type="Proteomes" id="UP001204579"/>
    </source>
</evidence>
<keyword evidence="1" id="KW-0732">Signal</keyword>
<organism evidence="2 3">
    <name type="scientific">Phocaeicola barnesiae</name>
    <dbReference type="NCBI Taxonomy" id="376804"/>
    <lineage>
        <taxon>Bacteria</taxon>
        <taxon>Pseudomonadati</taxon>
        <taxon>Bacteroidota</taxon>
        <taxon>Bacteroidia</taxon>
        <taxon>Bacteroidales</taxon>
        <taxon>Bacteroidaceae</taxon>
        <taxon>Phocaeicola</taxon>
    </lineage>
</organism>